<evidence type="ECO:0000313" key="2">
    <source>
        <dbReference type="Proteomes" id="UP001160625"/>
    </source>
</evidence>
<reference evidence="1" key="1">
    <citation type="submission" date="2023-04" db="EMBL/GenBank/DDBJ databases">
        <title>Sphingomonas sp. MAHUQ-71 isolated from rice field.</title>
        <authorList>
            <person name="Huq M.A."/>
        </authorList>
    </citation>
    <scope>NUCLEOTIDE SEQUENCE</scope>
    <source>
        <strain evidence="1">MAHUQ-71</strain>
    </source>
</reference>
<dbReference type="Proteomes" id="UP001160625">
    <property type="component" value="Unassembled WGS sequence"/>
</dbReference>
<dbReference type="RefSeq" id="WP_281045600.1">
    <property type="nucleotide sequence ID" value="NZ_JARYGZ010000002.1"/>
</dbReference>
<name>A0ABT6N568_9SPHN</name>
<sequence length="217" mass="24692">MAGEIQKHLWADLANAPAAPGIYAWYYSPQITDFDLDRAIENIESIRGTDRGEAERAARTLLDDRIFRQFREEPYQAVVEGPLKPAYRGALDHAFEISSGLVSRVVDHPERLRSLRNILNRSAPMFASPLYIGMSVDLRSRLATHKSLIERYRVARLKERPSARNSDAGFAWQIAKRQISPDRLMVFTCVTGDDDESTAVDIENVLNRLYYPILGRN</sequence>
<keyword evidence="2" id="KW-1185">Reference proteome</keyword>
<evidence type="ECO:0000313" key="1">
    <source>
        <dbReference type="EMBL" id="MDH7640248.1"/>
    </source>
</evidence>
<comment type="caution">
    <text evidence="1">The sequence shown here is derived from an EMBL/GenBank/DDBJ whole genome shotgun (WGS) entry which is preliminary data.</text>
</comment>
<proteinExistence type="predicted"/>
<protein>
    <submittedName>
        <fullName evidence="1">Uncharacterized protein</fullName>
    </submittedName>
</protein>
<accession>A0ABT6N568</accession>
<gene>
    <name evidence="1" type="ORF">QGN17_16040</name>
</gene>
<organism evidence="1 2">
    <name type="scientific">Sphingomonas oryzagri</name>
    <dbReference type="NCBI Taxonomy" id="3042314"/>
    <lineage>
        <taxon>Bacteria</taxon>
        <taxon>Pseudomonadati</taxon>
        <taxon>Pseudomonadota</taxon>
        <taxon>Alphaproteobacteria</taxon>
        <taxon>Sphingomonadales</taxon>
        <taxon>Sphingomonadaceae</taxon>
        <taxon>Sphingomonas</taxon>
    </lineage>
</organism>
<dbReference type="EMBL" id="JARYGZ010000002">
    <property type="protein sequence ID" value="MDH7640248.1"/>
    <property type="molecule type" value="Genomic_DNA"/>
</dbReference>